<dbReference type="SUPFAM" id="SSF53092">
    <property type="entry name" value="Creatinase/prolidase N-terminal domain"/>
    <property type="match status" value="1"/>
</dbReference>
<dbReference type="InterPro" id="IPR001714">
    <property type="entry name" value="Pept_M24_MAP"/>
</dbReference>
<evidence type="ECO:0000256" key="5">
    <source>
        <dbReference type="ARBA" id="ARBA00023211"/>
    </source>
</evidence>
<dbReference type="FunFam" id="3.90.230.10:FF:000014">
    <property type="entry name" value="Aminopeptidase P family protein"/>
    <property type="match status" value="1"/>
</dbReference>
<evidence type="ECO:0000256" key="2">
    <source>
        <dbReference type="ARBA" id="ARBA00008766"/>
    </source>
</evidence>
<keyword evidence="5" id="KW-0464">Manganese</keyword>
<protein>
    <submittedName>
        <fullName evidence="8">Xaa-Pro peptidase family protein</fullName>
    </submittedName>
</protein>
<dbReference type="Pfam" id="PF01321">
    <property type="entry name" value="Creatinase_N"/>
    <property type="match status" value="1"/>
</dbReference>
<dbReference type="InterPro" id="IPR000994">
    <property type="entry name" value="Pept_M24"/>
</dbReference>
<dbReference type="GO" id="GO:0046872">
    <property type="term" value="F:metal ion binding"/>
    <property type="evidence" value="ECO:0007669"/>
    <property type="project" value="UniProtKB-KW"/>
</dbReference>
<dbReference type="InterPro" id="IPR050659">
    <property type="entry name" value="Peptidase_M24B"/>
</dbReference>
<reference evidence="8" key="1">
    <citation type="submission" date="2022-06" db="EMBL/GenBank/DDBJ databases">
        <title>Aquibacillus sp. a new bacterium isolated from soil saline samples.</title>
        <authorList>
            <person name="Galisteo C."/>
            <person name="De La Haba R."/>
            <person name="Sanchez-Porro C."/>
            <person name="Ventosa A."/>
        </authorList>
    </citation>
    <scope>NUCLEOTIDE SEQUENCE</scope>
    <source>
        <strain evidence="8">3ASR75-11</strain>
    </source>
</reference>
<name>A0A9X3WSF7_9BACI</name>
<keyword evidence="3" id="KW-0479">Metal-binding</keyword>
<evidence type="ECO:0000256" key="1">
    <source>
        <dbReference type="ARBA" id="ARBA00001936"/>
    </source>
</evidence>
<accession>A0A9X3WSF7</accession>
<dbReference type="RefSeq" id="WP_272435796.1">
    <property type="nucleotide sequence ID" value="NZ_JAMQKB010000003.1"/>
</dbReference>
<evidence type="ECO:0000256" key="4">
    <source>
        <dbReference type="ARBA" id="ARBA00022801"/>
    </source>
</evidence>
<dbReference type="Proteomes" id="UP001145050">
    <property type="component" value="Unassembled WGS sequence"/>
</dbReference>
<dbReference type="AlphaFoldDB" id="A0A9X3WSF7"/>
<dbReference type="Gene3D" id="3.40.350.10">
    <property type="entry name" value="Creatinase/prolidase N-terminal domain"/>
    <property type="match status" value="1"/>
</dbReference>
<evidence type="ECO:0000256" key="3">
    <source>
        <dbReference type="ARBA" id="ARBA00022723"/>
    </source>
</evidence>
<dbReference type="Gene3D" id="3.90.230.10">
    <property type="entry name" value="Creatinase/methionine aminopeptidase superfamily"/>
    <property type="match status" value="1"/>
</dbReference>
<dbReference type="Pfam" id="PF00557">
    <property type="entry name" value="Peptidase_M24"/>
    <property type="match status" value="1"/>
</dbReference>
<dbReference type="InterPro" id="IPR000587">
    <property type="entry name" value="Creatinase_N"/>
</dbReference>
<evidence type="ECO:0000259" key="6">
    <source>
        <dbReference type="Pfam" id="PF00557"/>
    </source>
</evidence>
<evidence type="ECO:0000313" key="9">
    <source>
        <dbReference type="Proteomes" id="UP001145050"/>
    </source>
</evidence>
<dbReference type="PANTHER" id="PTHR46112:SF10">
    <property type="entry name" value="DIPEPTIDASE YKVY-RELATED"/>
    <property type="match status" value="1"/>
</dbReference>
<evidence type="ECO:0000259" key="7">
    <source>
        <dbReference type="Pfam" id="PF01321"/>
    </source>
</evidence>
<sequence>METRINKLLHMLKEKNVDSLFLTSKANIFYLSNYYTEPHERLVAIYLDQKDDPLLILPAMEKQDAVQAGWKGALLPYTDDENPWKLFSNYIKQLKRKPKSLAIEKDHLTVDRYESIKGVLPSTELIEGKELVSDLRLIKDKEEMDTLKHAAKLADYGIKVGVDALQVGKRELDVIAEIEYALKKEGVREMSFSTMVLAGKNTASPHGTPGLNKIKAGDLVLFDLGVVYNGYCSDITRTIAYQEINPEQEKIYQAVLRGQEKAIEAAQLGKTVGTLDQAARHYISAAGYGEYFTHRIGHGIGIDVHEYPSLTSENNLTLQSGMSFTIEPGIYVPNVGGVRIEDEIVMTEEGAELLTTYPKELQVIE</sequence>
<comment type="caution">
    <text evidence="8">The sequence shown here is derived from an EMBL/GenBank/DDBJ whole genome shotgun (WGS) entry which is preliminary data.</text>
</comment>
<organism evidence="8 9">
    <name type="scientific">Terrihalobacillus insolitus</name>
    <dbReference type="NCBI Taxonomy" id="2950438"/>
    <lineage>
        <taxon>Bacteria</taxon>
        <taxon>Bacillati</taxon>
        <taxon>Bacillota</taxon>
        <taxon>Bacilli</taxon>
        <taxon>Bacillales</taxon>
        <taxon>Bacillaceae</taxon>
        <taxon>Terrihalobacillus</taxon>
    </lineage>
</organism>
<keyword evidence="9" id="KW-1185">Reference proteome</keyword>
<dbReference type="PRINTS" id="PR00599">
    <property type="entry name" value="MAPEPTIDASE"/>
</dbReference>
<gene>
    <name evidence="8" type="ORF">NC797_05710</name>
</gene>
<dbReference type="InterPro" id="IPR029149">
    <property type="entry name" value="Creatin/AminoP/Spt16_N"/>
</dbReference>
<dbReference type="InterPro" id="IPR036005">
    <property type="entry name" value="Creatinase/aminopeptidase-like"/>
</dbReference>
<dbReference type="InterPro" id="IPR001131">
    <property type="entry name" value="Peptidase_M24B_aminopep-P_CS"/>
</dbReference>
<comment type="similarity">
    <text evidence="2">Belongs to the peptidase M24B family.</text>
</comment>
<dbReference type="SUPFAM" id="SSF55920">
    <property type="entry name" value="Creatinase/aminopeptidase"/>
    <property type="match status" value="1"/>
</dbReference>
<dbReference type="EMBL" id="JAMQKB010000003">
    <property type="protein sequence ID" value="MDC3424003.1"/>
    <property type="molecule type" value="Genomic_DNA"/>
</dbReference>
<dbReference type="GO" id="GO:0008235">
    <property type="term" value="F:metalloexopeptidase activity"/>
    <property type="evidence" value="ECO:0007669"/>
    <property type="project" value="UniProtKB-ARBA"/>
</dbReference>
<evidence type="ECO:0000313" key="8">
    <source>
        <dbReference type="EMBL" id="MDC3424003.1"/>
    </source>
</evidence>
<dbReference type="PROSITE" id="PS00491">
    <property type="entry name" value="PROLINE_PEPTIDASE"/>
    <property type="match status" value="1"/>
</dbReference>
<dbReference type="GO" id="GO:0004177">
    <property type="term" value="F:aminopeptidase activity"/>
    <property type="evidence" value="ECO:0007669"/>
    <property type="project" value="UniProtKB-ARBA"/>
</dbReference>
<feature type="domain" description="Peptidase M24" evidence="6">
    <location>
        <begin position="147"/>
        <end position="348"/>
    </location>
</feature>
<keyword evidence="4" id="KW-0378">Hydrolase</keyword>
<comment type="cofactor">
    <cofactor evidence="1">
        <name>Mn(2+)</name>
        <dbReference type="ChEBI" id="CHEBI:29035"/>
    </cofactor>
</comment>
<dbReference type="PANTHER" id="PTHR46112">
    <property type="entry name" value="AMINOPEPTIDASE"/>
    <property type="match status" value="1"/>
</dbReference>
<dbReference type="CDD" id="cd01092">
    <property type="entry name" value="APP-like"/>
    <property type="match status" value="1"/>
</dbReference>
<proteinExistence type="inferred from homology"/>
<feature type="domain" description="Creatinase N-terminal" evidence="7">
    <location>
        <begin position="4"/>
        <end position="138"/>
    </location>
</feature>